<name>A0ABV1XZ92_9ACTN</name>
<comment type="cofactor">
    <cofactor evidence="2">
        <name>Mg(2+)</name>
        <dbReference type="ChEBI" id="CHEBI:18420"/>
    </cofactor>
</comment>
<evidence type="ECO:0000256" key="2">
    <source>
        <dbReference type="RuleBase" id="RU366034"/>
    </source>
</evidence>
<dbReference type="InterPro" id="IPR034686">
    <property type="entry name" value="Terpene_cyclase-like_2"/>
</dbReference>
<proteinExistence type="inferred from homology"/>
<dbReference type="Pfam" id="PF19086">
    <property type="entry name" value="Terpene_syn_C_2"/>
    <property type="match status" value="1"/>
</dbReference>
<dbReference type="SUPFAM" id="SSF48576">
    <property type="entry name" value="Terpenoid synthases"/>
    <property type="match status" value="1"/>
</dbReference>
<keyword evidence="2" id="KW-0479">Metal-binding</keyword>
<protein>
    <recommendedName>
        <fullName evidence="2">Terpene synthase</fullName>
        <ecNumber evidence="2">4.2.3.-</ecNumber>
    </recommendedName>
</protein>
<reference evidence="3 4" key="1">
    <citation type="submission" date="2024-06" db="EMBL/GenBank/DDBJ databases">
        <title>The Natural Products Discovery Center: Release of the First 8490 Sequenced Strains for Exploring Actinobacteria Biosynthetic Diversity.</title>
        <authorList>
            <person name="Kalkreuter E."/>
            <person name="Kautsar S.A."/>
            <person name="Yang D."/>
            <person name="Bader C.D."/>
            <person name="Teijaro C.N."/>
            <person name="Fluegel L."/>
            <person name="Davis C.M."/>
            <person name="Simpson J.R."/>
            <person name="Lauterbach L."/>
            <person name="Steele A.D."/>
            <person name="Gui C."/>
            <person name="Meng S."/>
            <person name="Li G."/>
            <person name="Viehrig K."/>
            <person name="Ye F."/>
            <person name="Su P."/>
            <person name="Kiefer A.F."/>
            <person name="Nichols A."/>
            <person name="Cepeda A.J."/>
            <person name="Yan W."/>
            <person name="Fan B."/>
            <person name="Jiang Y."/>
            <person name="Adhikari A."/>
            <person name="Zheng C.-J."/>
            <person name="Schuster L."/>
            <person name="Cowan T.M."/>
            <person name="Smanski M.J."/>
            <person name="Chevrette M.G."/>
            <person name="De Carvalho L.P.S."/>
            <person name="Shen B."/>
        </authorList>
    </citation>
    <scope>NUCLEOTIDE SEQUENCE [LARGE SCALE GENOMIC DNA]</scope>
    <source>
        <strain evidence="3 4">NPDC000155</strain>
    </source>
</reference>
<dbReference type="InterPro" id="IPR008949">
    <property type="entry name" value="Isoprenoid_synthase_dom_sf"/>
</dbReference>
<organism evidence="3 4">
    <name type="scientific">Streptomyces lanatus</name>
    <dbReference type="NCBI Taxonomy" id="66900"/>
    <lineage>
        <taxon>Bacteria</taxon>
        <taxon>Bacillati</taxon>
        <taxon>Actinomycetota</taxon>
        <taxon>Actinomycetes</taxon>
        <taxon>Kitasatosporales</taxon>
        <taxon>Streptomycetaceae</taxon>
        <taxon>Streptomyces</taxon>
    </lineage>
</organism>
<dbReference type="Gene3D" id="1.10.600.10">
    <property type="entry name" value="Farnesyl Diphosphate Synthase"/>
    <property type="match status" value="1"/>
</dbReference>
<evidence type="ECO:0000256" key="1">
    <source>
        <dbReference type="ARBA" id="ARBA00023239"/>
    </source>
</evidence>
<comment type="caution">
    <text evidence="3">The sequence shown here is derived from an EMBL/GenBank/DDBJ whole genome shotgun (WGS) entry which is preliminary data.</text>
</comment>
<gene>
    <name evidence="3" type="ORF">ABT384_29690</name>
</gene>
<dbReference type="Proteomes" id="UP001486207">
    <property type="component" value="Unassembled WGS sequence"/>
</dbReference>
<dbReference type="PANTHER" id="PTHR35201">
    <property type="entry name" value="TERPENE SYNTHASE"/>
    <property type="match status" value="1"/>
</dbReference>
<dbReference type="SFLD" id="SFLDS00005">
    <property type="entry name" value="Isoprenoid_Synthase_Type_I"/>
    <property type="match status" value="1"/>
</dbReference>
<keyword evidence="1 2" id="KW-0456">Lyase</keyword>
<comment type="similarity">
    <text evidence="2">Belongs to the terpene synthase family.</text>
</comment>
<sequence>MSPFRIPEFDMPIASSGLSPAMDAVEPDMWAWAAAHQLVRGEAMRRHLARTRPQWATAIYLPGADEAHLRVPNRFMIWAFILDDNLDDSISEGHIESVTYLLDELVAVCRNLNTPVTNEGRALKEILDDLSQGRTRAWRNVLGESVVRWLNTFLPEARASRAGRVMTIDEYLPHRRNGVCEFIFAHLQEYVRDVELPKGVRDLPAMEQARNLACEWTGLYNDIYSVEKEESVGYLHNAVLVARTHRGCSTQEAVDIVAAITNSLLRQFLAACDAAPAQIRAAADYTPTVLAHASDVIDGYRDLVRANYDYHRGAARYSDVAKYMPEAITTSGLRPDWSFTPTITHS</sequence>
<dbReference type="EC" id="4.2.3.-" evidence="2"/>
<dbReference type="PANTHER" id="PTHR35201:SF4">
    <property type="entry name" value="BETA-PINACENE SYNTHASE-RELATED"/>
    <property type="match status" value="1"/>
</dbReference>
<keyword evidence="2" id="KW-0460">Magnesium</keyword>
<evidence type="ECO:0000313" key="4">
    <source>
        <dbReference type="Proteomes" id="UP001486207"/>
    </source>
</evidence>
<keyword evidence="4" id="KW-1185">Reference proteome</keyword>
<dbReference type="EMBL" id="JBEPFB010000015">
    <property type="protein sequence ID" value="MER7376815.1"/>
    <property type="molecule type" value="Genomic_DNA"/>
</dbReference>
<dbReference type="RefSeq" id="WP_190073552.1">
    <property type="nucleotide sequence ID" value="NZ_BNBM01000014.1"/>
</dbReference>
<accession>A0ABV1XZ92</accession>
<evidence type="ECO:0000313" key="3">
    <source>
        <dbReference type="EMBL" id="MER7376815.1"/>
    </source>
</evidence>
<dbReference type="SFLD" id="SFLDG01020">
    <property type="entry name" value="Terpene_Cyclase_Like_2"/>
    <property type="match status" value="1"/>
</dbReference>